<evidence type="ECO:0000256" key="3">
    <source>
        <dbReference type="ARBA" id="ARBA00022481"/>
    </source>
</evidence>
<feature type="compositionally biased region" description="Gly residues" evidence="9">
    <location>
        <begin position="480"/>
        <end position="492"/>
    </location>
</feature>
<organism evidence="12">
    <name type="scientific">Desulfobacca acetoxidans</name>
    <dbReference type="NCBI Taxonomy" id="60893"/>
    <lineage>
        <taxon>Bacteria</taxon>
        <taxon>Pseudomonadati</taxon>
        <taxon>Thermodesulfobacteriota</taxon>
        <taxon>Desulfobaccia</taxon>
        <taxon>Desulfobaccales</taxon>
        <taxon>Desulfobaccaceae</taxon>
        <taxon>Desulfobacca</taxon>
    </lineage>
</organism>
<evidence type="ECO:0000256" key="7">
    <source>
        <dbReference type="ARBA" id="ARBA00029447"/>
    </source>
</evidence>
<evidence type="ECO:0000256" key="4">
    <source>
        <dbReference type="ARBA" id="ARBA00022692"/>
    </source>
</evidence>
<dbReference type="PANTHER" id="PTHR43531:SF14">
    <property type="entry name" value="METHYL-ACCEPTING CHEMOTAXIS PROTEIN I-RELATED"/>
    <property type="match status" value="1"/>
</dbReference>
<dbReference type="SMART" id="SM00283">
    <property type="entry name" value="MA"/>
    <property type="match status" value="1"/>
</dbReference>
<evidence type="ECO:0000256" key="1">
    <source>
        <dbReference type="ARBA" id="ARBA00004651"/>
    </source>
</evidence>
<dbReference type="Pfam" id="PF17200">
    <property type="entry name" value="sCache_2"/>
    <property type="match status" value="1"/>
</dbReference>
<name>A0A7C3SJP2_9BACT</name>
<reference evidence="12" key="1">
    <citation type="journal article" date="2020" name="mSystems">
        <title>Genome- and Community-Level Interaction Insights into Carbon Utilization and Element Cycling Functions of Hydrothermarchaeota in Hydrothermal Sediment.</title>
        <authorList>
            <person name="Zhou Z."/>
            <person name="Liu Y."/>
            <person name="Xu W."/>
            <person name="Pan J."/>
            <person name="Luo Z.H."/>
            <person name="Li M."/>
        </authorList>
    </citation>
    <scope>NUCLEOTIDE SEQUENCE [LARGE SCALE GENOMIC DNA]</scope>
    <source>
        <strain evidence="12">SpSt-776</strain>
    </source>
</reference>
<dbReference type="InterPro" id="IPR004090">
    <property type="entry name" value="Chemotax_Me-accpt_rcpt"/>
</dbReference>
<feature type="region of interest" description="Disordered" evidence="9">
    <location>
        <begin position="478"/>
        <end position="525"/>
    </location>
</feature>
<accession>A0A7C3SJP2</accession>
<evidence type="ECO:0000259" key="11">
    <source>
        <dbReference type="PROSITE" id="PS50111"/>
    </source>
</evidence>
<keyword evidence="5 10" id="KW-1133">Transmembrane helix</keyword>
<dbReference type="SMART" id="SM01049">
    <property type="entry name" value="Cache_2"/>
    <property type="match status" value="1"/>
</dbReference>
<dbReference type="InterPro" id="IPR033480">
    <property type="entry name" value="sCache_2"/>
</dbReference>
<dbReference type="GO" id="GO:0007165">
    <property type="term" value="P:signal transduction"/>
    <property type="evidence" value="ECO:0007669"/>
    <property type="project" value="UniProtKB-KW"/>
</dbReference>
<keyword evidence="8" id="KW-0807">Transducer</keyword>
<dbReference type="PRINTS" id="PR00260">
    <property type="entry name" value="CHEMTRNSDUCR"/>
</dbReference>
<dbReference type="GO" id="GO:0006935">
    <property type="term" value="P:chemotaxis"/>
    <property type="evidence" value="ECO:0007669"/>
    <property type="project" value="InterPro"/>
</dbReference>
<sequence>MRFGNLSLRTKILGQFLLMVLVFLALIFFWILPYLKQTVMQEKKSHIQELVQSVVSLLSEYHQRQQQGEFSLEEAKQRALTRIKNLRYGPEGKDYFWINDFGPTMVMHPYRPDLDGKDLSNFKDPQGKLLFVEFVKVCRAQGKGFVDYVWQWKDDKSRLVPKISYVQAFAPWGWIVGTGIYLQEMEEQVARLRNSLLMLTVPIVLVLLAILYFPLRGLGQVSHLATGLSEASNQVKNAAQQVAGVSQNLAQGSSQQAAALQETSSSLEEMSSMTRANAENAKQADILMGETARVVEEANGAMARLTESMADISKASEDTARIIKTIDEIAFQTNLLALNAAVEAARAGEAGAGFAVVADEVRSLAMRAAEAAKNTAGLIETTVGKVKHGSELVQKTAAAFSEVAGSTAKVKELVAEIAAASQEQAQGVNQINRAVTEINQVTQQTAANAEESASASEELNAQAEQMKDFVQELTAIVSGNGTGNKGRGGGLPGRSRPPAVKPKMPADFAEPWGNKKLAAPPEAEL</sequence>
<dbReference type="GO" id="GO:0005886">
    <property type="term" value="C:plasma membrane"/>
    <property type="evidence" value="ECO:0007669"/>
    <property type="project" value="UniProtKB-SubCell"/>
</dbReference>
<dbReference type="Gene3D" id="1.10.287.950">
    <property type="entry name" value="Methyl-accepting chemotaxis protein"/>
    <property type="match status" value="1"/>
</dbReference>
<evidence type="ECO:0000256" key="5">
    <source>
        <dbReference type="ARBA" id="ARBA00022989"/>
    </source>
</evidence>
<dbReference type="PROSITE" id="PS50111">
    <property type="entry name" value="CHEMOTAXIS_TRANSDUC_2"/>
    <property type="match status" value="1"/>
</dbReference>
<comment type="caution">
    <text evidence="12">The sequence shown here is derived from an EMBL/GenBank/DDBJ whole genome shotgun (WGS) entry which is preliminary data.</text>
</comment>
<evidence type="ECO:0000256" key="8">
    <source>
        <dbReference type="PROSITE-ProRule" id="PRU00284"/>
    </source>
</evidence>
<feature type="domain" description="Methyl-accepting transducer" evidence="11">
    <location>
        <begin position="231"/>
        <end position="460"/>
    </location>
</feature>
<comment type="subcellular location">
    <subcellularLocation>
        <location evidence="1">Cell membrane</location>
        <topology evidence="1">Multi-pass membrane protein</topology>
    </subcellularLocation>
</comment>
<evidence type="ECO:0000256" key="2">
    <source>
        <dbReference type="ARBA" id="ARBA00022475"/>
    </source>
</evidence>
<proteinExistence type="inferred from homology"/>
<dbReference type="GO" id="GO:0004888">
    <property type="term" value="F:transmembrane signaling receptor activity"/>
    <property type="evidence" value="ECO:0007669"/>
    <property type="project" value="InterPro"/>
</dbReference>
<dbReference type="SUPFAM" id="SSF58104">
    <property type="entry name" value="Methyl-accepting chemotaxis protein (MCP) signaling domain"/>
    <property type="match status" value="1"/>
</dbReference>
<dbReference type="Pfam" id="PF00015">
    <property type="entry name" value="MCPsignal"/>
    <property type="match status" value="1"/>
</dbReference>
<feature type="transmembrane region" description="Helical" evidence="10">
    <location>
        <begin position="195"/>
        <end position="215"/>
    </location>
</feature>
<dbReference type="PANTHER" id="PTHR43531">
    <property type="entry name" value="PROTEIN ICFG"/>
    <property type="match status" value="1"/>
</dbReference>
<comment type="similarity">
    <text evidence="7">Belongs to the methyl-accepting chemotaxis (MCP) protein family.</text>
</comment>
<protein>
    <submittedName>
        <fullName evidence="12">Chemotaxis protein</fullName>
    </submittedName>
</protein>
<dbReference type="InterPro" id="IPR004089">
    <property type="entry name" value="MCPsignal_dom"/>
</dbReference>
<feature type="transmembrane region" description="Helical" evidence="10">
    <location>
        <begin position="163"/>
        <end position="183"/>
    </location>
</feature>
<gene>
    <name evidence="12" type="ORF">ENV62_01570</name>
</gene>
<keyword evidence="3" id="KW-0488">Methylation</keyword>
<evidence type="ECO:0000256" key="6">
    <source>
        <dbReference type="ARBA" id="ARBA00023136"/>
    </source>
</evidence>
<evidence type="ECO:0000256" key="10">
    <source>
        <dbReference type="SAM" id="Phobius"/>
    </source>
</evidence>
<keyword evidence="2" id="KW-1003">Cell membrane</keyword>
<evidence type="ECO:0000256" key="9">
    <source>
        <dbReference type="SAM" id="MobiDB-lite"/>
    </source>
</evidence>
<feature type="transmembrane region" description="Helical" evidence="10">
    <location>
        <begin position="12"/>
        <end position="35"/>
    </location>
</feature>
<evidence type="ECO:0000313" key="12">
    <source>
        <dbReference type="EMBL" id="HGB13918.1"/>
    </source>
</evidence>
<keyword evidence="6 10" id="KW-0472">Membrane</keyword>
<dbReference type="AlphaFoldDB" id="A0A7C3SJP2"/>
<keyword evidence="4 10" id="KW-0812">Transmembrane</keyword>
<dbReference type="EMBL" id="DTHB01000016">
    <property type="protein sequence ID" value="HGB13918.1"/>
    <property type="molecule type" value="Genomic_DNA"/>
</dbReference>
<dbReference type="InterPro" id="IPR051310">
    <property type="entry name" value="MCP_chemotaxis"/>
</dbReference>
<dbReference type="Gene3D" id="3.30.450.20">
    <property type="entry name" value="PAS domain"/>
    <property type="match status" value="1"/>
</dbReference>